<organism evidence="7 8">
    <name type="scientific">Pseudobacter ginsenosidimutans</name>
    <dbReference type="NCBI Taxonomy" id="661488"/>
    <lineage>
        <taxon>Bacteria</taxon>
        <taxon>Pseudomonadati</taxon>
        <taxon>Bacteroidota</taxon>
        <taxon>Chitinophagia</taxon>
        <taxon>Chitinophagales</taxon>
        <taxon>Chitinophagaceae</taxon>
        <taxon>Pseudobacter</taxon>
    </lineage>
</organism>
<feature type="domain" description="RNA polymerase sigma factor 70 region 4 type 2" evidence="6">
    <location>
        <begin position="121"/>
        <end position="167"/>
    </location>
</feature>
<dbReference type="InterPro" id="IPR014284">
    <property type="entry name" value="RNA_pol_sigma-70_dom"/>
</dbReference>
<reference evidence="7 8" key="1">
    <citation type="submission" date="2019-02" db="EMBL/GenBank/DDBJ databases">
        <title>Genomic Encyclopedia of Type Strains, Phase IV (KMG-IV): sequencing the most valuable type-strain genomes for metagenomic binning, comparative biology and taxonomic classification.</title>
        <authorList>
            <person name="Goeker M."/>
        </authorList>
    </citation>
    <scope>NUCLEOTIDE SEQUENCE [LARGE SCALE GENOMIC DNA]</scope>
    <source>
        <strain evidence="7 8">DSM 18116</strain>
    </source>
</reference>
<evidence type="ECO:0000256" key="1">
    <source>
        <dbReference type="ARBA" id="ARBA00010641"/>
    </source>
</evidence>
<accession>A0A4Q7MUE7</accession>
<feature type="domain" description="RNA polymerase sigma-70 region 2" evidence="5">
    <location>
        <begin position="24"/>
        <end position="87"/>
    </location>
</feature>
<evidence type="ECO:0000313" key="8">
    <source>
        <dbReference type="Proteomes" id="UP000293874"/>
    </source>
</evidence>
<dbReference type="SUPFAM" id="SSF88946">
    <property type="entry name" value="Sigma2 domain of RNA polymerase sigma factors"/>
    <property type="match status" value="1"/>
</dbReference>
<dbReference type="InterPro" id="IPR036388">
    <property type="entry name" value="WH-like_DNA-bd_sf"/>
</dbReference>
<keyword evidence="3" id="KW-0731">Sigma factor</keyword>
<comment type="similarity">
    <text evidence="1">Belongs to the sigma-70 factor family. ECF subfamily.</text>
</comment>
<evidence type="ECO:0000313" key="7">
    <source>
        <dbReference type="EMBL" id="RZS70713.1"/>
    </source>
</evidence>
<dbReference type="SUPFAM" id="SSF88659">
    <property type="entry name" value="Sigma3 and sigma4 domains of RNA polymerase sigma factors"/>
    <property type="match status" value="1"/>
</dbReference>
<evidence type="ECO:0000256" key="3">
    <source>
        <dbReference type="ARBA" id="ARBA00023082"/>
    </source>
</evidence>
<comment type="caution">
    <text evidence="7">The sequence shown here is derived from an EMBL/GenBank/DDBJ whole genome shotgun (WGS) entry which is preliminary data.</text>
</comment>
<evidence type="ECO:0000259" key="6">
    <source>
        <dbReference type="Pfam" id="PF08281"/>
    </source>
</evidence>
<dbReference type="NCBIfam" id="TIGR02937">
    <property type="entry name" value="sigma70-ECF"/>
    <property type="match status" value="1"/>
</dbReference>
<dbReference type="Proteomes" id="UP000293874">
    <property type="component" value="Unassembled WGS sequence"/>
</dbReference>
<dbReference type="Pfam" id="PF08281">
    <property type="entry name" value="Sigma70_r4_2"/>
    <property type="match status" value="1"/>
</dbReference>
<protein>
    <submittedName>
        <fullName evidence="7">RNA polymerase sigma-70 factor (ECF subfamily)</fullName>
    </submittedName>
</protein>
<sequence length="199" mass="23311">MRVAQAIPQNQVKADELAQFDTVYHQFHQAVYANICKLVCEPQMAEDILQEVFISLWENRQTVNLQDAGGWLFVVSYNKSMTFLKKKLRETSVILPDTEYLAAISEEQPVDEELFQLRLSMVEEAIDHLPPRKREVFRLCRYDGKSYDEVADMLNISVVSVKDYLKQSTQFIRQYISRHYNNIEIPGMYLLLIYFSQQG</sequence>
<dbReference type="GO" id="GO:0003677">
    <property type="term" value="F:DNA binding"/>
    <property type="evidence" value="ECO:0007669"/>
    <property type="project" value="InterPro"/>
</dbReference>
<keyword evidence="8" id="KW-1185">Reference proteome</keyword>
<dbReference type="AlphaFoldDB" id="A0A4Q7MUE7"/>
<dbReference type="OrthoDB" id="655312at2"/>
<evidence type="ECO:0000256" key="4">
    <source>
        <dbReference type="ARBA" id="ARBA00023163"/>
    </source>
</evidence>
<dbReference type="InterPro" id="IPR007627">
    <property type="entry name" value="RNA_pol_sigma70_r2"/>
</dbReference>
<keyword evidence="2" id="KW-0805">Transcription regulation</keyword>
<dbReference type="InterPro" id="IPR013324">
    <property type="entry name" value="RNA_pol_sigma_r3/r4-like"/>
</dbReference>
<proteinExistence type="inferred from homology"/>
<dbReference type="RefSeq" id="WP_130541187.1">
    <property type="nucleotide sequence ID" value="NZ_CP042431.1"/>
</dbReference>
<dbReference type="InterPro" id="IPR013325">
    <property type="entry name" value="RNA_pol_sigma_r2"/>
</dbReference>
<dbReference type="EMBL" id="SGXA01000002">
    <property type="protein sequence ID" value="RZS70713.1"/>
    <property type="molecule type" value="Genomic_DNA"/>
</dbReference>
<dbReference type="CDD" id="cd06171">
    <property type="entry name" value="Sigma70_r4"/>
    <property type="match status" value="1"/>
</dbReference>
<dbReference type="PANTHER" id="PTHR43133:SF46">
    <property type="entry name" value="RNA POLYMERASE SIGMA-70 FACTOR ECF SUBFAMILY"/>
    <property type="match status" value="1"/>
</dbReference>
<dbReference type="PANTHER" id="PTHR43133">
    <property type="entry name" value="RNA POLYMERASE ECF-TYPE SIGMA FACTO"/>
    <property type="match status" value="1"/>
</dbReference>
<dbReference type="GO" id="GO:0016987">
    <property type="term" value="F:sigma factor activity"/>
    <property type="evidence" value="ECO:0007669"/>
    <property type="project" value="UniProtKB-KW"/>
</dbReference>
<dbReference type="Gene3D" id="1.10.1740.10">
    <property type="match status" value="1"/>
</dbReference>
<evidence type="ECO:0000259" key="5">
    <source>
        <dbReference type="Pfam" id="PF04542"/>
    </source>
</evidence>
<dbReference type="Gene3D" id="1.10.10.10">
    <property type="entry name" value="Winged helix-like DNA-binding domain superfamily/Winged helix DNA-binding domain"/>
    <property type="match status" value="1"/>
</dbReference>
<keyword evidence="4" id="KW-0804">Transcription</keyword>
<name>A0A4Q7MUE7_9BACT</name>
<gene>
    <name evidence="7" type="ORF">EV199_2606</name>
</gene>
<evidence type="ECO:0000256" key="2">
    <source>
        <dbReference type="ARBA" id="ARBA00023015"/>
    </source>
</evidence>
<dbReference type="InterPro" id="IPR039425">
    <property type="entry name" value="RNA_pol_sigma-70-like"/>
</dbReference>
<dbReference type="Pfam" id="PF04542">
    <property type="entry name" value="Sigma70_r2"/>
    <property type="match status" value="1"/>
</dbReference>
<dbReference type="GO" id="GO:0006352">
    <property type="term" value="P:DNA-templated transcription initiation"/>
    <property type="evidence" value="ECO:0007669"/>
    <property type="project" value="InterPro"/>
</dbReference>
<dbReference type="InterPro" id="IPR013249">
    <property type="entry name" value="RNA_pol_sigma70_r4_t2"/>
</dbReference>